<dbReference type="InterPro" id="IPR019201">
    <property type="entry name" value="DUF2065"/>
</dbReference>
<reference evidence="2 3" key="1">
    <citation type="journal article" date="2011" name="J. Bacteriol.">
        <title>Complete genome sequence and updated annotation of Desulfovibrio alaskensis G20.</title>
        <authorList>
            <person name="Hauser L.J."/>
            <person name="Land M.L."/>
            <person name="Brown S.D."/>
            <person name="Larimer F."/>
            <person name="Keller K.L."/>
            <person name="Rapp-Giles B.J."/>
            <person name="Price M.N."/>
            <person name="Lin M."/>
            <person name="Bruce D.C."/>
            <person name="Detter J.C."/>
            <person name="Tapia R."/>
            <person name="Han C.S."/>
            <person name="Goodwin L.A."/>
            <person name="Cheng J.F."/>
            <person name="Pitluck S."/>
            <person name="Copeland A."/>
            <person name="Lucas S."/>
            <person name="Nolan M."/>
            <person name="Lapidus A.L."/>
            <person name="Palumbo A.V."/>
            <person name="Wall J.D."/>
        </authorList>
    </citation>
    <scope>NUCLEOTIDE SEQUENCE [LARGE SCALE GENOMIC DNA]</scope>
    <source>
        <strain evidence="3">ATCC BAA 1058 / DSM 17464 / G20</strain>
    </source>
</reference>
<dbReference type="Proteomes" id="UP000002710">
    <property type="component" value="Chromosome"/>
</dbReference>
<protein>
    <recommendedName>
        <fullName evidence="4">DUF2065 domain-containing protein</fullName>
    </recommendedName>
</protein>
<sequence length="76" mass="8358">MKKNALMEFTKQLLSAAVGLWLFAEGITFFLGAERLKPVLRALAETRTAHLRITGLVMMLLGVGAVALARYYFISG</sequence>
<organism evidence="2 3">
    <name type="scientific">Oleidesulfovibrio alaskensis (strain ATCC BAA-1058 / DSM 17464 / G20)</name>
    <name type="common">Desulfovibrio alaskensis</name>
    <dbReference type="NCBI Taxonomy" id="207559"/>
    <lineage>
        <taxon>Bacteria</taxon>
        <taxon>Pseudomonadati</taxon>
        <taxon>Thermodesulfobacteriota</taxon>
        <taxon>Desulfovibrionia</taxon>
        <taxon>Desulfovibrionales</taxon>
        <taxon>Desulfovibrionaceae</taxon>
        <taxon>Oleidesulfovibrio</taxon>
    </lineage>
</organism>
<feature type="transmembrane region" description="Helical" evidence="1">
    <location>
        <begin position="12"/>
        <end position="33"/>
    </location>
</feature>
<dbReference type="KEGG" id="dde:Dde_3186"/>
<name>Q30WG6_OLEA2</name>
<dbReference type="AlphaFoldDB" id="Q30WG6"/>
<evidence type="ECO:0000256" key="1">
    <source>
        <dbReference type="SAM" id="Phobius"/>
    </source>
</evidence>
<proteinExistence type="predicted"/>
<keyword evidence="3" id="KW-1185">Reference proteome</keyword>
<dbReference type="Pfam" id="PF09838">
    <property type="entry name" value="DUF2065"/>
    <property type="match status" value="1"/>
</dbReference>
<dbReference type="STRING" id="207559.Dde_3186"/>
<accession>Q30WG6</accession>
<gene>
    <name evidence="2" type="ordered locus">Dde_3186</name>
</gene>
<evidence type="ECO:0000313" key="2">
    <source>
        <dbReference type="EMBL" id="ABB39980.1"/>
    </source>
</evidence>
<keyword evidence="1" id="KW-0472">Membrane</keyword>
<evidence type="ECO:0000313" key="3">
    <source>
        <dbReference type="Proteomes" id="UP000002710"/>
    </source>
</evidence>
<evidence type="ECO:0008006" key="4">
    <source>
        <dbReference type="Google" id="ProtNLM"/>
    </source>
</evidence>
<dbReference type="RefSeq" id="WP_011368934.1">
    <property type="nucleotide sequence ID" value="NC_007519.1"/>
</dbReference>
<feature type="transmembrane region" description="Helical" evidence="1">
    <location>
        <begin position="53"/>
        <end position="73"/>
    </location>
</feature>
<keyword evidence="1" id="KW-1133">Transmembrane helix</keyword>
<dbReference type="HOGENOM" id="CLU_179416_2_2_7"/>
<keyword evidence="1" id="KW-0812">Transmembrane</keyword>
<dbReference type="EMBL" id="CP000112">
    <property type="protein sequence ID" value="ABB39980.1"/>
    <property type="molecule type" value="Genomic_DNA"/>
</dbReference>